<dbReference type="EMBL" id="PKPP01000250">
    <property type="protein sequence ID" value="PWA95320.1"/>
    <property type="molecule type" value="Genomic_DNA"/>
</dbReference>
<keyword evidence="10" id="KW-1185">Reference proteome</keyword>
<dbReference type="AlphaFoldDB" id="A0A2U1QBD6"/>
<protein>
    <submittedName>
        <fullName evidence="9">Zinc finger, C2H2</fullName>
    </submittedName>
</protein>
<evidence type="ECO:0000313" key="10">
    <source>
        <dbReference type="Proteomes" id="UP000245207"/>
    </source>
</evidence>
<evidence type="ECO:0000256" key="6">
    <source>
        <dbReference type="PROSITE-ProRule" id="PRU00042"/>
    </source>
</evidence>
<evidence type="ECO:0000256" key="1">
    <source>
        <dbReference type="ARBA" id="ARBA00004123"/>
    </source>
</evidence>
<organism evidence="9 10">
    <name type="scientific">Artemisia annua</name>
    <name type="common">Sweet wormwood</name>
    <dbReference type="NCBI Taxonomy" id="35608"/>
    <lineage>
        <taxon>Eukaryota</taxon>
        <taxon>Viridiplantae</taxon>
        <taxon>Streptophyta</taxon>
        <taxon>Embryophyta</taxon>
        <taxon>Tracheophyta</taxon>
        <taxon>Spermatophyta</taxon>
        <taxon>Magnoliopsida</taxon>
        <taxon>eudicotyledons</taxon>
        <taxon>Gunneridae</taxon>
        <taxon>Pentapetalae</taxon>
        <taxon>asterids</taxon>
        <taxon>campanulids</taxon>
        <taxon>Asterales</taxon>
        <taxon>Asteraceae</taxon>
        <taxon>Asteroideae</taxon>
        <taxon>Anthemideae</taxon>
        <taxon>Artemisiinae</taxon>
        <taxon>Artemisia</taxon>
    </lineage>
</organism>
<dbReference type="InterPro" id="IPR044246">
    <property type="entry name" value="ZFP3-like"/>
</dbReference>
<comment type="caution">
    <text evidence="9">The sequence shown here is derived from an EMBL/GenBank/DDBJ whole genome shotgun (WGS) entry which is preliminary data.</text>
</comment>
<feature type="compositionally biased region" description="Polar residues" evidence="7">
    <location>
        <begin position="72"/>
        <end position="91"/>
    </location>
</feature>
<feature type="domain" description="C2H2-type" evidence="8">
    <location>
        <begin position="33"/>
        <end position="60"/>
    </location>
</feature>
<dbReference type="InterPro" id="IPR013087">
    <property type="entry name" value="Znf_C2H2_type"/>
</dbReference>
<dbReference type="Proteomes" id="UP000245207">
    <property type="component" value="Unassembled WGS sequence"/>
</dbReference>
<reference evidence="9 10" key="1">
    <citation type="journal article" date="2018" name="Mol. Plant">
        <title>The genome of Artemisia annua provides insight into the evolution of Asteraceae family and artemisinin biosynthesis.</title>
        <authorList>
            <person name="Shen Q."/>
            <person name="Zhang L."/>
            <person name="Liao Z."/>
            <person name="Wang S."/>
            <person name="Yan T."/>
            <person name="Shi P."/>
            <person name="Liu M."/>
            <person name="Fu X."/>
            <person name="Pan Q."/>
            <person name="Wang Y."/>
            <person name="Lv Z."/>
            <person name="Lu X."/>
            <person name="Zhang F."/>
            <person name="Jiang W."/>
            <person name="Ma Y."/>
            <person name="Chen M."/>
            <person name="Hao X."/>
            <person name="Li L."/>
            <person name="Tang Y."/>
            <person name="Lv G."/>
            <person name="Zhou Y."/>
            <person name="Sun X."/>
            <person name="Brodelius P.E."/>
            <person name="Rose J.K.C."/>
            <person name="Tang K."/>
        </authorList>
    </citation>
    <scope>NUCLEOTIDE SEQUENCE [LARGE SCALE GENOMIC DNA]</scope>
    <source>
        <strain evidence="10">cv. Huhao1</strain>
        <tissue evidence="9">Leaf</tissue>
    </source>
</reference>
<proteinExistence type="predicted"/>
<evidence type="ECO:0000259" key="8">
    <source>
        <dbReference type="PROSITE" id="PS50157"/>
    </source>
</evidence>
<dbReference type="SUPFAM" id="SSF57667">
    <property type="entry name" value="beta-beta-alpha zinc fingers"/>
    <property type="match status" value="1"/>
</dbReference>
<evidence type="ECO:0000256" key="3">
    <source>
        <dbReference type="ARBA" id="ARBA00022771"/>
    </source>
</evidence>
<keyword evidence="2" id="KW-0479">Metal-binding</keyword>
<accession>A0A2U1QBD6</accession>
<dbReference type="PROSITE" id="PS00028">
    <property type="entry name" value="ZINC_FINGER_C2H2_1"/>
    <property type="match status" value="1"/>
</dbReference>
<dbReference type="PANTHER" id="PTHR47287:SF15">
    <property type="entry name" value="ZINC FINGER PROTEIN 3-LIKE"/>
    <property type="match status" value="1"/>
</dbReference>
<evidence type="ECO:0000256" key="7">
    <source>
        <dbReference type="SAM" id="MobiDB-lite"/>
    </source>
</evidence>
<comment type="subcellular location">
    <subcellularLocation>
        <location evidence="1">Nucleus</location>
    </subcellularLocation>
</comment>
<keyword evidence="4" id="KW-0862">Zinc</keyword>
<name>A0A2U1QBD6_ARTAN</name>
<dbReference type="GO" id="GO:0008270">
    <property type="term" value="F:zinc ion binding"/>
    <property type="evidence" value="ECO:0007669"/>
    <property type="project" value="UniProtKB-KW"/>
</dbReference>
<gene>
    <name evidence="9" type="ORF">CTI12_AA050460</name>
</gene>
<dbReference type="InterPro" id="IPR036236">
    <property type="entry name" value="Znf_C2H2_sf"/>
</dbReference>
<dbReference type="Gene3D" id="3.30.160.60">
    <property type="entry name" value="Classic Zinc Finger"/>
    <property type="match status" value="1"/>
</dbReference>
<dbReference type="GO" id="GO:0005634">
    <property type="term" value="C:nucleus"/>
    <property type="evidence" value="ECO:0007669"/>
    <property type="project" value="UniProtKB-SubCell"/>
</dbReference>
<evidence type="ECO:0000256" key="4">
    <source>
        <dbReference type="ARBA" id="ARBA00022833"/>
    </source>
</evidence>
<evidence type="ECO:0000256" key="2">
    <source>
        <dbReference type="ARBA" id="ARBA00022723"/>
    </source>
</evidence>
<dbReference type="GO" id="GO:0009788">
    <property type="term" value="P:negative regulation of abscisic acid-activated signaling pathway"/>
    <property type="evidence" value="ECO:0007669"/>
    <property type="project" value="InterPro"/>
</dbReference>
<feature type="region of interest" description="Disordered" evidence="7">
    <location>
        <begin position="65"/>
        <end position="92"/>
    </location>
</feature>
<keyword evidence="3 6" id="KW-0863">Zinc-finger</keyword>
<dbReference type="STRING" id="35608.A0A2U1QBD6"/>
<evidence type="ECO:0000256" key="5">
    <source>
        <dbReference type="ARBA" id="ARBA00023242"/>
    </source>
</evidence>
<dbReference type="PANTHER" id="PTHR47287">
    <property type="entry name" value="C2H2 AND C2HC ZINC FINGERS SUPERFAMILY PROTEIN"/>
    <property type="match status" value="1"/>
</dbReference>
<evidence type="ECO:0000313" key="9">
    <source>
        <dbReference type="EMBL" id="PWA95320.1"/>
    </source>
</evidence>
<dbReference type="OrthoDB" id="1933825at2759"/>
<keyword evidence="5" id="KW-0539">Nucleus</keyword>
<sequence>MSFLNLHQPENNLNIASSSSLLSSLHITEQRVFSCSYCRRKFYSPQAFGGHQNAHKLERTLAKKSRELSAAARQNSEWNNMSPRFDSNGSTRVGPVQLPMVVGVQHEQQFDSTRKGESVEDEFSHLDLSLRL</sequence>
<dbReference type="PROSITE" id="PS50157">
    <property type="entry name" value="ZINC_FINGER_C2H2_2"/>
    <property type="match status" value="1"/>
</dbReference>